<dbReference type="Pfam" id="PF04198">
    <property type="entry name" value="Sugar-bind"/>
    <property type="match status" value="1"/>
</dbReference>
<sequence>MNQYRMNQILRVAKMHYELGMSQIEIAKKEHMSKSTVSRLIQQAHDQGLVQITIRAPIEESSDLEMEIMKRFHLKKAVIVNDIVGNRTQLLRDLCRTAAEDLNRMVRDDTIVGVDWGRTTSTLSTQLINTKRRCRAVIQLNGGISRTLFDSQGSDTIRRFSNVLHTDGFLFPAPAMVDSEEIAHAIMSDSSIQKIFSMAENCETAIYSPGCIGYDSTLYQMGYFTKQEYDRLAQNAVGDVFSHYLDINGHVVDAQQDARVISVPLDMIKKIPNKVIVSVGPAKMLPTLGCLRGGYADTLYIDRECAGMLLKADKGQ</sequence>
<evidence type="ECO:0000256" key="1">
    <source>
        <dbReference type="ARBA" id="ARBA00010466"/>
    </source>
</evidence>
<evidence type="ECO:0000259" key="5">
    <source>
        <dbReference type="Pfam" id="PF04198"/>
    </source>
</evidence>
<dbReference type="GO" id="GO:0003677">
    <property type="term" value="F:DNA binding"/>
    <property type="evidence" value="ECO:0007669"/>
    <property type="project" value="UniProtKB-KW"/>
</dbReference>
<dbReference type="AlphaFoldDB" id="A0A7W8FVE7"/>
<evidence type="ECO:0000256" key="4">
    <source>
        <dbReference type="ARBA" id="ARBA00023163"/>
    </source>
</evidence>
<keyword evidence="3" id="KW-0238">DNA-binding</keyword>
<evidence type="ECO:0000313" key="7">
    <source>
        <dbReference type="Proteomes" id="UP000539953"/>
    </source>
</evidence>
<comment type="caution">
    <text evidence="6">The sequence shown here is derived from an EMBL/GenBank/DDBJ whole genome shotgun (WGS) entry which is preliminary data.</text>
</comment>
<dbReference type="Gene3D" id="3.40.50.1360">
    <property type="match status" value="1"/>
</dbReference>
<protein>
    <submittedName>
        <fullName evidence="6">Deoxyribonucleoside regulator</fullName>
    </submittedName>
</protein>
<dbReference type="PANTHER" id="PTHR34294:SF1">
    <property type="entry name" value="TRANSCRIPTIONAL REGULATOR LSRR"/>
    <property type="match status" value="1"/>
</dbReference>
<name>A0A7W8FVE7_9FIRM</name>
<keyword evidence="7" id="KW-1185">Reference proteome</keyword>
<organism evidence="6 7">
    <name type="scientific">Catenisphaera adipataccumulans</name>
    <dbReference type="NCBI Taxonomy" id="700500"/>
    <lineage>
        <taxon>Bacteria</taxon>
        <taxon>Bacillati</taxon>
        <taxon>Bacillota</taxon>
        <taxon>Erysipelotrichia</taxon>
        <taxon>Erysipelotrichales</taxon>
        <taxon>Erysipelotrichaceae</taxon>
        <taxon>Catenisphaera</taxon>
    </lineage>
</organism>
<gene>
    <name evidence="6" type="ORF">HNQ47_001073</name>
</gene>
<dbReference type="SUPFAM" id="SSF100950">
    <property type="entry name" value="NagB/RpiA/CoA transferase-like"/>
    <property type="match status" value="1"/>
</dbReference>
<feature type="domain" description="Sugar-binding" evidence="5">
    <location>
        <begin position="57"/>
        <end position="311"/>
    </location>
</feature>
<proteinExistence type="inferred from homology"/>
<dbReference type="Proteomes" id="UP000539953">
    <property type="component" value="Unassembled WGS sequence"/>
</dbReference>
<dbReference type="GO" id="GO:0030246">
    <property type="term" value="F:carbohydrate binding"/>
    <property type="evidence" value="ECO:0007669"/>
    <property type="project" value="InterPro"/>
</dbReference>
<dbReference type="InterPro" id="IPR051054">
    <property type="entry name" value="SorC_transcr_regulators"/>
</dbReference>
<dbReference type="EMBL" id="JACHHK010000003">
    <property type="protein sequence ID" value="MBB5183053.1"/>
    <property type="molecule type" value="Genomic_DNA"/>
</dbReference>
<keyword evidence="4" id="KW-0804">Transcription</keyword>
<accession>A0A7W8FVE7</accession>
<dbReference type="InterPro" id="IPR007324">
    <property type="entry name" value="Sugar-bd_dom_put"/>
</dbReference>
<evidence type="ECO:0000313" key="6">
    <source>
        <dbReference type="EMBL" id="MBB5183053.1"/>
    </source>
</evidence>
<evidence type="ECO:0000256" key="2">
    <source>
        <dbReference type="ARBA" id="ARBA00023015"/>
    </source>
</evidence>
<reference evidence="6 7" key="1">
    <citation type="submission" date="2020-08" db="EMBL/GenBank/DDBJ databases">
        <title>Genomic Encyclopedia of Type Strains, Phase IV (KMG-IV): sequencing the most valuable type-strain genomes for metagenomic binning, comparative biology and taxonomic classification.</title>
        <authorList>
            <person name="Goeker M."/>
        </authorList>
    </citation>
    <scope>NUCLEOTIDE SEQUENCE [LARGE SCALE GENOMIC DNA]</scope>
    <source>
        <strain evidence="6 7">DSM 25799</strain>
    </source>
</reference>
<evidence type="ECO:0000256" key="3">
    <source>
        <dbReference type="ARBA" id="ARBA00023125"/>
    </source>
</evidence>
<comment type="similarity">
    <text evidence="1">Belongs to the SorC transcriptional regulatory family.</text>
</comment>
<dbReference type="Gene3D" id="1.10.10.60">
    <property type="entry name" value="Homeodomain-like"/>
    <property type="match status" value="1"/>
</dbReference>
<dbReference type="RefSeq" id="WP_183328292.1">
    <property type="nucleotide sequence ID" value="NZ_JACHHK010000003.1"/>
</dbReference>
<dbReference type="InterPro" id="IPR037171">
    <property type="entry name" value="NagB/RpiA_transferase-like"/>
</dbReference>
<dbReference type="PANTHER" id="PTHR34294">
    <property type="entry name" value="TRANSCRIPTIONAL REGULATOR-RELATED"/>
    <property type="match status" value="1"/>
</dbReference>
<keyword evidence="2" id="KW-0805">Transcription regulation</keyword>